<evidence type="ECO:0000313" key="9">
    <source>
        <dbReference type="EMBL" id="REE94581.1"/>
    </source>
</evidence>
<dbReference type="PANTHER" id="PTHR43227:SF11">
    <property type="entry name" value="BLL4140 PROTEIN"/>
    <property type="match status" value="1"/>
</dbReference>
<keyword evidence="4 7" id="KW-0812">Transmembrane</keyword>
<dbReference type="GO" id="GO:0055085">
    <property type="term" value="P:transmembrane transport"/>
    <property type="evidence" value="ECO:0007669"/>
    <property type="project" value="InterPro"/>
</dbReference>
<dbReference type="RefSeq" id="WP_245995798.1">
    <property type="nucleotide sequence ID" value="NZ_QTTN01000001.1"/>
</dbReference>
<evidence type="ECO:0000256" key="3">
    <source>
        <dbReference type="ARBA" id="ARBA00022475"/>
    </source>
</evidence>
<dbReference type="InterPro" id="IPR000515">
    <property type="entry name" value="MetI-like"/>
</dbReference>
<evidence type="ECO:0000256" key="4">
    <source>
        <dbReference type="ARBA" id="ARBA00022692"/>
    </source>
</evidence>
<dbReference type="Gene3D" id="1.10.3720.10">
    <property type="entry name" value="MetI-like"/>
    <property type="match status" value="1"/>
</dbReference>
<dbReference type="SUPFAM" id="SSF161098">
    <property type="entry name" value="MetI-like"/>
    <property type="match status" value="1"/>
</dbReference>
<evidence type="ECO:0000259" key="8">
    <source>
        <dbReference type="PROSITE" id="PS50928"/>
    </source>
</evidence>
<dbReference type="PANTHER" id="PTHR43227">
    <property type="entry name" value="BLL4140 PROTEIN"/>
    <property type="match status" value="1"/>
</dbReference>
<accession>A0A3D9SS90</accession>
<keyword evidence="9" id="KW-0762">Sugar transport</keyword>
<feature type="transmembrane region" description="Helical" evidence="7">
    <location>
        <begin position="204"/>
        <end position="225"/>
    </location>
</feature>
<dbReference type="InterPro" id="IPR050809">
    <property type="entry name" value="UgpAE/MalFG_permease"/>
</dbReference>
<feature type="transmembrane region" description="Helical" evidence="7">
    <location>
        <begin position="159"/>
        <end position="183"/>
    </location>
</feature>
<gene>
    <name evidence="9" type="ORF">A8990_101377</name>
</gene>
<feature type="transmembrane region" description="Helical" evidence="7">
    <location>
        <begin position="267"/>
        <end position="286"/>
    </location>
</feature>
<dbReference type="EMBL" id="QTTN01000001">
    <property type="protein sequence ID" value="REE94581.1"/>
    <property type="molecule type" value="Genomic_DNA"/>
</dbReference>
<dbReference type="Pfam" id="PF00528">
    <property type="entry name" value="BPD_transp_1"/>
    <property type="match status" value="1"/>
</dbReference>
<evidence type="ECO:0000313" key="10">
    <source>
        <dbReference type="Proteomes" id="UP000256304"/>
    </source>
</evidence>
<comment type="subcellular location">
    <subcellularLocation>
        <location evidence="1 7">Cell membrane</location>
        <topology evidence="1 7">Multi-pass membrane protein</topology>
    </subcellularLocation>
</comment>
<evidence type="ECO:0000256" key="6">
    <source>
        <dbReference type="ARBA" id="ARBA00023136"/>
    </source>
</evidence>
<feature type="transmembrane region" description="Helical" evidence="7">
    <location>
        <begin position="115"/>
        <end position="139"/>
    </location>
</feature>
<evidence type="ECO:0000256" key="7">
    <source>
        <dbReference type="RuleBase" id="RU363032"/>
    </source>
</evidence>
<comment type="caution">
    <text evidence="9">The sequence shown here is derived from an EMBL/GenBank/DDBJ whole genome shotgun (WGS) entry which is preliminary data.</text>
</comment>
<feature type="domain" description="ABC transmembrane type-1" evidence="8">
    <location>
        <begin position="70"/>
        <end position="292"/>
    </location>
</feature>
<feature type="transmembrane region" description="Helical" evidence="7">
    <location>
        <begin position="74"/>
        <end position="94"/>
    </location>
</feature>
<keyword evidence="3" id="KW-1003">Cell membrane</keyword>
<proteinExistence type="inferred from homology"/>
<organism evidence="9 10">
    <name type="scientific">Paenibacillus taihuensis</name>
    <dbReference type="NCBI Taxonomy" id="1156355"/>
    <lineage>
        <taxon>Bacteria</taxon>
        <taxon>Bacillati</taxon>
        <taxon>Bacillota</taxon>
        <taxon>Bacilli</taxon>
        <taxon>Bacillales</taxon>
        <taxon>Paenibacillaceae</taxon>
        <taxon>Paenibacillus</taxon>
    </lineage>
</organism>
<dbReference type="CDD" id="cd06261">
    <property type="entry name" value="TM_PBP2"/>
    <property type="match status" value="1"/>
</dbReference>
<reference evidence="9 10" key="1">
    <citation type="submission" date="2018-08" db="EMBL/GenBank/DDBJ databases">
        <title>Genomic Encyclopedia of Type Strains, Phase III (KMG-III): the genomes of soil and plant-associated and newly described type strains.</title>
        <authorList>
            <person name="Whitman W."/>
        </authorList>
    </citation>
    <scope>NUCLEOTIDE SEQUENCE [LARGE SCALE GENOMIC DNA]</scope>
    <source>
        <strain evidence="9 10">CGMCC 1.10966</strain>
    </source>
</reference>
<keyword evidence="10" id="KW-1185">Reference proteome</keyword>
<keyword evidence="6 7" id="KW-0472">Membrane</keyword>
<evidence type="ECO:0000256" key="2">
    <source>
        <dbReference type="ARBA" id="ARBA00022448"/>
    </source>
</evidence>
<dbReference type="InterPro" id="IPR035906">
    <property type="entry name" value="MetI-like_sf"/>
</dbReference>
<name>A0A3D9SS90_9BACL</name>
<sequence>MKLKANRVTLFLMVIPFVIIVFLFNYIPLFGWLYAFYDYKPGIPLSHTEFVGLKYFKWAIEEKDDLIRVLTNTLALSFLSILASPLSVIFAIMINEVNSKRFRKVVQTLTTLPNFISWIIVYSLATFMFSSGGLLNEVLMKLHWIEEPTTVLGNSNATWWFQTAITVWKNLGWGAIIYLAAIAGIDTELYDAAKVDGAGRFQRILAITVPGIMPTFFVLLLLNIASVLSNGASGFEQNFVFYNSQVGDKIEALDYYVYRVGIATGDVSFGTAIGIAKTLISVILLFSMNALSKRVRGHSVF</sequence>
<dbReference type="AlphaFoldDB" id="A0A3D9SS90"/>
<evidence type="ECO:0000256" key="5">
    <source>
        <dbReference type="ARBA" id="ARBA00022989"/>
    </source>
</evidence>
<keyword evidence="2 7" id="KW-0813">Transport</keyword>
<keyword evidence="5 7" id="KW-1133">Transmembrane helix</keyword>
<dbReference type="GO" id="GO:0005886">
    <property type="term" value="C:plasma membrane"/>
    <property type="evidence" value="ECO:0007669"/>
    <property type="project" value="UniProtKB-SubCell"/>
</dbReference>
<comment type="similarity">
    <text evidence="7">Belongs to the binding-protein-dependent transport system permease family.</text>
</comment>
<dbReference type="Proteomes" id="UP000256304">
    <property type="component" value="Unassembled WGS sequence"/>
</dbReference>
<protein>
    <submittedName>
        <fullName evidence="9">Multiple sugar transport system permease protein/putative aldouronate transport system permease protein</fullName>
    </submittedName>
</protein>
<evidence type="ECO:0000256" key="1">
    <source>
        <dbReference type="ARBA" id="ARBA00004651"/>
    </source>
</evidence>
<feature type="transmembrane region" description="Helical" evidence="7">
    <location>
        <begin position="12"/>
        <end position="37"/>
    </location>
</feature>
<dbReference type="PROSITE" id="PS50928">
    <property type="entry name" value="ABC_TM1"/>
    <property type="match status" value="1"/>
</dbReference>